<evidence type="ECO:0000313" key="5">
    <source>
        <dbReference type="Proteomes" id="UP000183371"/>
    </source>
</evidence>
<reference evidence="5" key="1">
    <citation type="submission" date="2016-10" db="EMBL/GenBank/DDBJ databases">
        <authorList>
            <person name="Varghese N."/>
            <person name="Submissions S."/>
        </authorList>
    </citation>
    <scope>NUCLEOTIDE SEQUENCE [LARGE SCALE GENOMIC DNA]</scope>
    <source>
        <strain evidence="5">DSM 17465</strain>
    </source>
</reference>
<comment type="similarity">
    <text evidence="2">Belongs to the TacA antitoxin family.</text>
</comment>
<dbReference type="GO" id="GO:0006355">
    <property type="term" value="P:regulation of DNA-templated transcription"/>
    <property type="evidence" value="ECO:0007669"/>
    <property type="project" value="InterPro"/>
</dbReference>
<gene>
    <name evidence="4" type="ORF">SAMN05444141_103391</name>
</gene>
<evidence type="ECO:0000256" key="1">
    <source>
        <dbReference type="ARBA" id="ARBA00022649"/>
    </source>
</evidence>
<dbReference type="SUPFAM" id="SSF47598">
    <property type="entry name" value="Ribbon-helix-helix"/>
    <property type="match status" value="1"/>
</dbReference>
<evidence type="ECO:0000256" key="3">
    <source>
        <dbReference type="SAM" id="MobiDB-lite"/>
    </source>
</evidence>
<feature type="compositionally biased region" description="Basic and acidic residues" evidence="3">
    <location>
        <begin position="1"/>
        <end position="10"/>
    </location>
</feature>
<keyword evidence="5" id="KW-1185">Reference proteome</keyword>
<evidence type="ECO:0000256" key="2">
    <source>
        <dbReference type="ARBA" id="ARBA00049988"/>
    </source>
</evidence>
<feature type="region of interest" description="Disordered" evidence="3">
    <location>
        <begin position="1"/>
        <end position="24"/>
    </location>
</feature>
<dbReference type="Proteomes" id="UP000183371">
    <property type="component" value="Unassembled WGS sequence"/>
</dbReference>
<dbReference type="Gene3D" id="1.20.5.780">
    <property type="entry name" value="Single helix bin"/>
    <property type="match status" value="1"/>
</dbReference>
<dbReference type="InterPro" id="IPR014795">
    <property type="entry name" value="TacA_1-like"/>
</dbReference>
<dbReference type="AlphaFoldDB" id="A0A1I7AV61"/>
<name>A0A1I7AV61_9HYPH</name>
<organism evidence="4 5">
    <name type="scientific">Pseudovibrio denitrificans</name>
    <dbReference type="NCBI Taxonomy" id="258256"/>
    <lineage>
        <taxon>Bacteria</taxon>
        <taxon>Pseudomonadati</taxon>
        <taxon>Pseudomonadota</taxon>
        <taxon>Alphaproteobacteria</taxon>
        <taxon>Hyphomicrobiales</taxon>
        <taxon>Stappiaceae</taxon>
        <taxon>Pseudovibrio</taxon>
    </lineage>
</organism>
<dbReference type="Pfam" id="PF08681">
    <property type="entry name" value="TacA1"/>
    <property type="match status" value="1"/>
</dbReference>
<keyword evidence="1" id="KW-1277">Toxin-antitoxin system</keyword>
<accession>A0A1I7AV61</accession>
<evidence type="ECO:0000313" key="4">
    <source>
        <dbReference type="EMBL" id="SFT78802.1"/>
    </source>
</evidence>
<dbReference type="InterPro" id="IPR010985">
    <property type="entry name" value="Ribbon_hlx_hlx"/>
</dbReference>
<sequence length="99" mass="11425">MRAASKDESRNVPSQRRPKQFRMPEHVAQLIDRVAKMQGRSQTDVVIDAATRYAEDELLDQTKMVWDEAGYDAFSKAVEGPAKPSEYVVKARQRKRSWE</sequence>
<protein>
    <submittedName>
        <fullName evidence="4">Uncharacterized conserved protein, DUF1778 family</fullName>
    </submittedName>
</protein>
<dbReference type="EMBL" id="FPBD01000003">
    <property type="protein sequence ID" value="SFT78802.1"/>
    <property type="molecule type" value="Genomic_DNA"/>
</dbReference>
<proteinExistence type="inferred from homology"/>